<comment type="caution">
    <text evidence="2">The sequence shown here is derived from an EMBL/GenBank/DDBJ whole genome shotgun (WGS) entry which is preliminary data.</text>
</comment>
<dbReference type="Gene3D" id="3.30.1540.10">
    <property type="entry name" value="formyl-coa transferase, domain 3"/>
    <property type="match status" value="1"/>
</dbReference>
<accession>A0AAD4Q0C8</accession>
<evidence type="ECO:0000313" key="3">
    <source>
        <dbReference type="Proteomes" id="UP001201262"/>
    </source>
</evidence>
<evidence type="ECO:0000313" key="2">
    <source>
        <dbReference type="EMBL" id="KAH8697517.1"/>
    </source>
</evidence>
<evidence type="ECO:0000256" key="1">
    <source>
        <dbReference type="ARBA" id="ARBA00008383"/>
    </source>
</evidence>
<proteinExistence type="inferred from homology"/>
<comment type="similarity">
    <text evidence="1">Belongs to the CoA-transferase III family.</text>
</comment>
<dbReference type="PANTHER" id="PTHR48228:SF5">
    <property type="entry name" value="ALPHA-METHYLACYL-COA RACEMASE"/>
    <property type="match status" value="1"/>
</dbReference>
<gene>
    <name evidence="2" type="ORF">BGW36DRAFT_341557</name>
</gene>
<organism evidence="2 3">
    <name type="scientific">Talaromyces proteolyticus</name>
    <dbReference type="NCBI Taxonomy" id="1131652"/>
    <lineage>
        <taxon>Eukaryota</taxon>
        <taxon>Fungi</taxon>
        <taxon>Dikarya</taxon>
        <taxon>Ascomycota</taxon>
        <taxon>Pezizomycotina</taxon>
        <taxon>Eurotiomycetes</taxon>
        <taxon>Eurotiomycetidae</taxon>
        <taxon>Eurotiales</taxon>
        <taxon>Trichocomaceae</taxon>
        <taxon>Talaromyces</taxon>
        <taxon>Talaromyces sect. Bacilispori</taxon>
    </lineage>
</organism>
<dbReference type="GO" id="GO:0003824">
    <property type="term" value="F:catalytic activity"/>
    <property type="evidence" value="ECO:0007669"/>
    <property type="project" value="InterPro"/>
</dbReference>
<name>A0AAD4Q0C8_9EURO</name>
<dbReference type="EMBL" id="JAJTJA010000006">
    <property type="protein sequence ID" value="KAH8697517.1"/>
    <property type="molecule type" value="Genomic_DNA"/>
</dbReference>
<dbReference type="GeneID" id="70243386"/>
<keyword evidence="3" id="KW-1185">Reference proteome</keyword>
<dbReference type="InterPro" id="IPR044855">
    <property type="entry name" value="CoA-Trfase_III_dom3_sf"/>
</dbReference>
<sequence>MGLPLNAVKVLELAGLAPGPFTGLLCADWGASVLRVDRPVPGAHTDNVLPTTRDVLSHGKTSITVDLKNEAGLKLIKNLLPHVDVLIDPFRPGVLERIGLPPDELLRVNPRLIIARLTGFRRDGKYANMAGHDMNYIAVSGVLSMIGGKGQRPVPPLNLMGDFAGGGLVCFLGIVLALLARVSSGKGQIVESNMVDGSAFIAISPRLNMKTPLWDRPRGTNLLDGGCPYYQVYETRDGQFMAVAAIEPQFFDLLLKGLSLTTSDLPGPQDDRHKTWPYLFELFTNLFKSKSRREWEDIFDGTDACVTPVLTQQELEQSGYEQRPIVHLKSTPAYGYSSSRGGWTPSTLYPGQGGETTLKEWLGWKRNRNYSVVDGGLVKVEGSKL</sequence>
<dbReference type="InterPro" id="IPR023606">
    <property type="entry name" value="CoA-Trfase_III_dom_1_sf"/>
</dbReference>
<dbReference type="InterPro" id="IPR003673">
    <property type="entry name" value="CoA-Trfase_fam_III"/>
</dbReference>
<reference evidence="2" key="1">
    <citation type="submission" date="2021-12" db="EMBL/GenBank/DDBJ databases">
        <title>Convergent genome expansion in fungi linked to evolution of root-endophyte symbiosis.</title>
        <authorList>
            <consortium name="DOE Joint Genome Institute"/>
            <person name="Ke Y.-H."/>
            <person name="Bonito G."/>
            <person name="Liao H.-L."/>
            <person name="Looney B."/>
            <person name="Rojas-Flechas A."/>
            <person name="Nash J."/>
            <person name="Hameed K."/>
            <person name="Schadt C."/>
            <person name="Martin F."/>
            <person name="Crous P.W."/>
            <person name="Miettinen O."/>
            <person name="Magnuson J.K."/>
            <person name="Labbe J."/>
            <person name="Jacobson D."/>
            <person name="Doktycz M.J."/>
            <person name="Veneault-Fourrey C."/>
            <person name="Kuo A."/>
            <person name="Mondo S."/>
            <person name="Calhoun S."/>
            <person name="Riley R."/>
            <person name="Ohm R."/>
            <person name="LaButti K."/>
            <person name="Andreopoulos B."/>
            <person name="Pangilinan J."/>
            <person name="Nolan M."/>
            <person name="Tritt A."/>
            <person name="Clum A."/>
            <person name="Lipzen A."/>
            <person name="Daum C."/>
            <person name="Barry K."/>
            <person name="Grigoriev I.V."/>
            <person name="Vilgalys R."/>
        </authorList>
    </citation>
    <scope>NUCLEOTIDE SEQUENCE</scope>
    <source>
        <strain evidence="2">PMI_201</strain>
    </source>
</reference>
<dbReference type="SUPFAM" id="SSF89796">
    <property type="entry name" value="CoA-transferase family III (CaiB/BaiF)"/>
    <property type="match status" value="1"/>
</dbReference>
<dbReference type="Gene3D" id="3.40.50.10540">
    <property type="entry name" value="Crotonobetainyl-coa:carnitine coa-transferase, domain 1"/>
    <property type="match status" value="1"/>
</dbReference>
<dbReference type="PANTHER" id="PTHR48228">
    <property type="entry name" value="SUCCINYL-COA--D-CITRAMALATE COA-TRANSFERASE"/>
    <property type="match status" value="1"/>
</dbReference>
<dbReference type="InterPro" id="IPR050509">
    <property type="entry name" value="CoA-transferase_III"/>
</dbReference>
<dbReference type="Pfam" id="PF02515">
    <property type="entry name" value="CoA_transf_3"/>
    <property type="match status" value="1"/>
</dbReference>
<dbReference type="AlphaFoldDB" id="A0AAD4Q0C8"/>
<protein>
    <submittedName>
        <fullName evidence="2">Alpha-methylacyl-CoA racemase</fullName>
    </submittedName>
</protein>
<dbReference type="RefSeq" id="XP_046072218.1">
    <property type="nucleotide sequence ID" value="XM_046213099.1"/>
</dbReference>
<dbReference type="Proteomes" id="UP001201262">
    <property type="component" value="Unassembled WGS sequence"/>
</dbReference>